<name>A0A5B7FAF4_PORTR</name>
<accession>A0A5B7FAF4</accession>
<reference evidence="1 2" key="1">
    <citation type="submission" date="2019-05" db="EMBL/GenBank/DDBJ databases">
        <title>Another draft genome of Portunus trituberculatus and its Hox gene families provides insights of decapod evolution.</title>
        <authorList>
            <person name="Jeong J.-H."/>
            <person name="Song I."/>
            <person name="Kim S."/>
            <person name="Choi T."/>
            <person name="Kim D."/>
            <person name="Ryu S."/>
            <person name="Kim W."/>
        </authorList>
    </citation>
    <scope>NUCLEOTIDE SEQUENCE [LARGE SCALE GENOMIC DNA]</scope>
    <source>
        <tissue evidence="1">Muscle</tissue>
    </source>
</reference>
<proteinExistence type="predicted"/>
<dbReference type="EMBL" id="VSRR010005064">
    <property type="protein sequence ID" value="MPC41464.1"/>
    <property type="molecule type" value="Genomic_DNA"/>
</dbReference>
<keyword evidence="2" id="KW-1185">Reference proteome</keyword>
<dbReference type="Proteomes" id="UP000324222">
    <property type="component" value="Unassembled WGS sequence"/>
</dbReference>
<sequence length="76" mass="8645">MEFRVYDGKAERENGIPTCRNSAHIVVGRQGSEHRPVWASGTRGPRRWPVPCVRPKQKADLNPLLSRKVTSLSPFY</sequence>
<protein>
    <submittedName>
        <fullName evidence="1">Uncharacterized protein</fullName>
    </submittedName>
</protein>
<dbReference type="AlphaFoldDB" id="A0A5B7FAF4"/>
<organism evidence="1 2">
    <name type="scientific">Portunus trituberculatus</name>
    <name type="common">Swimming crab</name>
    <name type="synonym">Neptunus trituberculatus</name>
    <dbReference type="NCBI Taxonomy" id="210409"/>
    <lineage>
        <taxon>Eukaryota</taxon>
        <taxon>Metazoa</taxon>
        <taxon>Ecdysozoa</taxon>
        <taxon>Arthropoda</taxon>
        <taxon>Crustacea</taxon>
        <taxon>Multicrustacea</taxon>
        <taxon>Malacostraca</taxon>
        <taxon>Eumalacostraca</taxon>
        <taxon>Eucarida</taxon>
        <taxon>Decapoda</taxon>
        <taxon>Pleocyemata</taxon>
        <taxon>Brachyura</taxon>
        <taxon>Eubrachyura</taxon>
        <taxon>Portunoidea</taxon>
        <taxon>Portunidae</taxon>
        <taxon>Portuninae</taxon>
        <taxon>Portunus</taxon>
    </lineage>
</organism>
<evidence type="ECO:0000313" key="1">
    <source>
        <dbReference type="EMBL" id="MPC41464.1"/>
    </source>
</evidence>
<gene>
    <name evidence="1" type="ORF">E2C01_035056</name>
</gene>
<evidence type="ECO:0000313" key="2">
    <source>
        <dbReference type="Proteomes" id="UP000324222"/>
    </source>
</evidence>
<comment type="caution">
    <text evidence="1">The sequence shown here is derived from an EMBL/GenBank/DDBJ whole genome shotgun (WGS) entry which is preliminary data.</text>
</comment>